<dbReference type="KEGG" id="awd:AWOD_II_1244"/>
<dbReference type="SUPFAM" id="SSF53474">
    <property type="entry name" value="alpha/beta-Hydrolases"/>
    <property type="match status" value="1"/>
</dbReference>
<dbReference type="Gene3D" id="3.40.50.1820">
    <property type="entry name" value="alpha/beta hydrolase"/>
    <property type="match status" value="1"/>
</dbReference>
<feature type="compositionally biased region" description="Polar residues" evidence="1">
    <location>
        <begin position="217"/>
        <end position="227"/>
    </location>
</feature>
<dbReference type="InterPro" id="IPR000073">
    <property type="entry name" value="AB_hydrolase_1"/>
</dbReference>
<evidence type="ECO:0000313" key="4">
    <source>
        <dbReference type="Proteomes" id="UP000032427"/>
    </source>
</evidence>
<proteinExistence type="predicted"/>
<dbReference type="EMBL" id="LN554847">
    <property type="protein sequence ID" value="CED57858.1"/>
    <property type="molecule type" value="Genomic_DNA"/>
</dbReference>
<dbReference type="InterPro" id="IPR029058">
    <property type="entry name" value="AB_hydrolase_fold"/>
</dbReference>
<dbReference type="PATRIC" id="fig|80852.17.peg.4052"/>
<evidence type="ECO:0000259" key="2">
    <source>
        <dbReference type="Pfam" id="PF00561"/>
    </source>
</evidence>
<reference evidence="4" key="1">
    <citation type="submission" date="2014-09" db="EMBL/GenBank/DDBJ databases">
        <authorList>
            <person name="Hjerde E."/>
        </authorList>
    </citation>
    <scope>NUCLEOTIDE SEQUENCE [LARGE SCALE GENOMIC DNA]</scope>
    <source>
        <strain evidence="4">06/09/139</strain>
    </source>
</reference>
<organism evidence="3 4">
    <name type="scientific">Aliivibrio wodanis</name>
    <dbReference type="NCBI Taxonomy" id="80852"/>
    <lineage>
        <taxon>Bacteria</taxon>
        <taxon>Pseudomonadati</taxon>
        <taxon>Pseudomonadota</taxon>
        <taxon>Gammaproteobacteria</taxon>
        <taxon>Vibrionales</taxon>
        <taxon>Vibrionaceae</taxon>
        <taxon>Aliivibrio</taxon>
    </lineage>
</organism>
<protein>
    <recommendedName>
        <fullName evidence="2">AB hydrolase-1 domain-containing protein</fullName>
    </recommendedName>
</protein>
<evidence type="ECO:0000256" key="1">
    <source>
        <dbReference type="SAM" id="MobiDB-lite"/>
    </source>
</evidence>
<name>A0A090K283_9GAMM</name>
<dbReference type="STRING" id="80852.AWOD_II_1244"/>
<sequence length="227" mass="24998">MANIVMLHGLYMHGVVMKPLASRLRKKGHTVQVITYNSLRINESLLFKRIHNCLSISQKNVVVGHSLGGILGVHFVNSHQDLNTPINAVVTIGSPLQGSSIAKELKNMKLGFILGSSKEQGLVDVNQLTTDCPVGSIAGTLPIGIRSPIIRDKQPSDGTVTVEETLLPELSDHLCLKHSHTSLLYANETANQVDYFIEHHKFNREDEKVRGHYRADNPSSANEALRL</sequence>
<dbReference type="Pfam" id="PF00561">
    <property type="entry name" value="Abhydrolase_1"/>
    <property type="match status" value="1"/>
</dbReference>
<feature type="domain" description="AB hydrolase-1" evidence="2">
    <location>
        <begin position="35"/>
        <end position="98"/>
    </location>
</feature>
<gene>
    <name evidence="3" type="ORF">AWOD_II_1244</name>
</gene>
<evidence type="ECO:0000313" key="3">
    <source>
        <dbReference type="EMBL" id="CED57858.1"/>
    </source>
</evidence>
<accession>A0A090K283</accession>
<keyword evidence="4" id="KW-1185">Reference proteome</keyword>
<dbReference type="PANTHER" id="PTHR37946:SF1">
    <property type="entry name" value="SLL1969 PROTEIN"/>
    <property type="match status" value="1"/>
</dbReference>
<dbReference type="AlphaFoldDB" id="A0A090K283"/>
<dbReference type="PANTHER" id="PTHR37946">
    <property type="entry name" value="SLL1969 PROTEIN"/>
    <property type="match status" value="1"/>
</dbReference>
<dbReference type="Proteomes" id="UP000032427">
    <property type="component" value="Chromosome 2"/>
</dbReference>
<dbReference type="HOGENOM" id="CLU_075528_2_1_6"/>
<feature type="region of interest" description="Disordered" evidence="1">
    <location>
        <begin position="208"/>
        <end position="227"/>
    </location>
</feature>